<evidence type="ECO:0000259" key="7">
    <source>
        <dbReference type="PROSITE" id="PS50011"/>
    </source>
</evidence>
<dbReference type="InterPro" id="IPR008271">
    <property type="entry name" value="Ser/Thr_kinase_AS"/>
</dbReference>
<dbReference type="InterPro" id="IPR010926">
    <property type="entry name" value="Myosin_TH1"/>
</dbReference>
<keyword evidence="11" id="KW-1185">Reference proteome</keyword>
<reference evidence="10 11" key="1">
    <citation type="journal article" date="2013" name="Curr. Biol.">
        <title>The Genome of the Foraminiferan Reticulomyxa filosa.</title>
        <authorList>
            <person name="Glockner G."/>
            <person name="Hulsmann N."/>
            <person name="Schleicher M."/>
            <person name="Noegel A.A."/>
            <person name="Eichinger L."/>
            <person name="Gallinger C."/>
            <person name="Pawlowski J."/>
            <person name="Sierra R."/>
            <person name="Euteneuer U."/>
            <person name="Pillet L."/>
            <person name="Moustafa A."/>
            <person name="Platzer M."/>
            <person name="Groth M."/>
            <person name="Szafranski K."/>
            <person name="Schliwa M."/>
        </authorList>
    </citation>
    <scope>NUCLEOTIDE SEQUENCE [LARGE SCALE GENOMIC DNA]</scope>
</reference>
<evidence type="ECO:0000259" key="9">
    <source>
        <dbReference type="PROSITE" id="PS51757"/>
    </source>
</evidence>
<dbReference type="PROSITE" id="PS00108">
    <property type="entry name" value="PROTEIN_KINASE_ST"/>
    <property type="match status" value="1"/>
</dbReference>
<keyword evidence="4" id="KW-0547">Nucleotide-binding</keyword>
<keyword evidence="6" id="KW-0067">ATP-binding</keyword>
<comment type="caution">
    <text evidence="10">The sequence shown here is derived from an EMBL/GenBank/DDBJ whole genome shotgun (WGS) entry which is preliminary data.</text>
</comment>
<gene>
    <name evidence="10" type="ORF">RFI_00420</name>
</gene>
<feature type="domain" description="Protein kinase" evidence="7">
    <location>
        <begin position="179"/>
        <end position="432"/>
    </location>
</feature>
<evidence type="ECO:0000259" key="8">
    <source>
        <dbReference type="PROSITE" id="PS51285"/>
    </source>
</evidence>
<keyword evidence="3" id="KW-0808">Transferase</keyword>
<dbReference type="Proteomes" id="UP000023152">
    <property type="component" value="Unassembled WGS sequence"/>
</dbReference>
<dbReference type="PROSITE" id="PS51285">
    <property type="entry name" value="AGC_KINASE_CTER"/>
    <property type="match status" value="1"/>
</dbReference>
<keyword evidence="2" id="KW-0597">Phosphoprotein</keyword>
<dbReference type="GO" id="GO:0005524">
    <property type="term" value="F:ATP binding"/>
    <property type="evidence" value="ECO:0007669"/>
    <property type="project" value="UniProtKB-KW"/>
</dbReference>
<dbReference type="OMA" id="IQYCTTE"/>
<evidence type="ECO:0000256" key="6">
    <source>
        <dbReference type="ARBA" id="ARBA00022840"/>
    </source>
</evidence>
<keyword evidence="1" id="KW-0723">Serine/threonine-protein kinase</keyword>
<evidence type="ECO:0000256" key="4">
    <source>
        <dbReference type="ARBA" id="ARBA00022741"/>
    </source>
</evidence>
<dbReference type="Gene3D" id="3.30.200.20">
    <property type="entry name" value="Phosphorylase Kinase, domain 1"/>
    <property type="match status" value="2"/>
</dbReference>
<accession>X6PF15</accession>
<dbReference type="SMART" id="SM00220">
    <property type="entry name" value="S_TKc"/>
    <property type="match status" value="1"/>
</dbReference>
<dbReference type="GO" id="GO:0004674">
    <property type="term" value="F:protein serine/threonine kinase activity"/>
    <property type="evidence" value="ECO:0007669"/>
    <property type="project" value="UniProtKB-KW"/>
</dbReference>
<dbReference type="AlphaFoldDB" id="X6PF15"/>
<evidence type="ECO:0000256" key="3">
    <source>
        <dbReference type="ARBA" id="ARBA00022679"/>
    </source>
</evidence>
<protein>
    <submittedName>
        <fullName evidence="10">Uncharacterized protein</fullName>
    </submittedName>
</protein>
<keyword evidence="5" id="KW-0418">Kinase</keyword>
<feature type="domain" description="AGC-kinase C-terminal" evidence="8">
    <location>
        <begin position="433"/>
        <end position="505"/>
    </location>
</feature>
<dbReference type="GO" id="GO:0016459">
    <property type="term" value="C:myosin complex"/>
    <property type="evidence" value="ECO:0007669"/>
    <property type="project" value="InterPro"/>
</dbReference>
<evidence type="ECO:0000256" key="1">
    <source>
        <dbReference type="ARBA" id="ARBA00022527"/>
    </source>
</evidence>
<dbReference type="PANTHER" id="PTHR24351">
    <property type="entry name" value="RIBOSOMAL PROTEIN S6 KINASE"/>
    <property type="match status" value="1"/>
</dbReference>
<dbReference type="InterPro" id="IPR000719">
    <property type="entry name" value="Prot_kinase_dom"/>
</dbReference>
<dbReference type="InterPro" id="IPR000961">
    <property type="entry name" value="AGC-kinase_C"/>
</dbReference>
<dbReference type="Pfam" id="PF06017">
    <property type="entry name" value="Myosin_TH1"/>
    <property type="match status" value="1"/>
</dbReference>
<dbReference type="InterPro" id="IPR011009">
    <property type="entry name" value="Kinase-like_dom_sf"/>
</dbReference>
<feature type="domain" description="TH1" evidence="9">
    <location>
        <begin position="1"/>
        <end position="159"/>
    </location>
</feature>
<dbReference type="EMBL" id="ASPP01000442">
    <property type="protein sequence ID" value="ETO36644.1"/>
    <property type="molecule type" value="Genomic_DNA"/>
</dbReference>
<proteinExistence type="predicted"/>
<evidence type="ECO:0000256" key="2">
    <source>
        <dbReference type="ARBA" id="ARBA00022553"/>
    </source>
</evidence>
<dbReference type="Gene3D" id="1.10.510.10">
    <property type="entry name" value="Transferase(Phosphotransferase) domain 1"/>
    <property type="match status" value="1"/>
</dbReference>
<evidence type="ECO:0000256" key="5">
    <source>
        <dbReference type="ARBA" id="ARBA00022777"/>
    </source>
</evidence>
<name>X6PF15_RETFI</name>
<dbReference type="PROSITE" id="PS50011">
    <property type="entry name" value="PROTEIN_KINASE_DOM"/>
    <property type="match status" value="1"/>
</dbReference>
<dbReference type="SMART" id="SM00133">
    <property type="entry name" value="S_TK_X"/>
    <property type="match status" value="1"/>
</dbReference>
<dbReference type="Pfam" id="PF00069">
    <property type="entry name" value="Pkinase"/>
    <property type="match status" value="1"/>
</dbReference>
<dbReference type="PROSITE" id="PS51757">
    <property type="entry name" value="TH1"/>
    <property type="match status" value="1"/>
</dbReference>
<dbReference type="Pfam" id="PF00433">
    <property type="entry name" value="Pkinase_C"/>
    <property type="match status" value="1"/>
</dbReference>
<evidence type="ECO:0000313" key="11">
    <source>
        <dbReference type="Proteomes" id="UP000023152"/>
    </source>
</evidence>
<sequence>MKNAIGDNFPEFERVVLSSKVTKINKRGKAQDRAVLITDKAFYNLKPKDYRKCQRRIALDKIISVSSSDSSNEFAIHVPEEYDYRYRCDDKDRIVTVLSDVYQQKQGKKLGISKVSPDELLDVVVTKDIARLQTREERLKRYKELLGKENIDEEVNDAKGANVTTNLMNSKEKVKPDDFEFLKVIGRGSFGKVMLGKVQFMFDMCCVLCLWKVQNVDVDTGDVLAMKILKKKAIIAKQQVEHTNAERSILRSMDHPFLMHLRYAFQTDANRRSRYGFGTFTPFDIIYRDLKPENILLDHSGHACLTDFGLSKELTDGEKATTFCGTPEYLAPEIVKNEGHSKPVDWWSLGILLYELCVGIPPFYSQNVHEMYRKIQEAPLLFPPNLTKECKDAVSQVCSCLSLSFFSKCEAIKYGLGSSEKDFKDIQKHAFFEPIDWDQLYNKEITPPFKPLIKGGDDDTSLFDKEFTQEAAVDTHAEAPVLSKEKDDGFNQFTFVPTNSALEQRLEGKLKNLNQYDRSNMKKTKEKKNVCVLCKRMGGLYLQIVYFFFVPKDVIISQILKREHQSDRI</sequence>
<evidence type="ECO:0000313" key="10">
    <source>
        <dbReference type="EMBL" id="ETO36644.1"/>
    </source>
</evidence>
<organism evidence="10 11">
    <name type="scientific">Reticulomyxa filosa</name>
    <dbReference type="NCBI Taxonomy" id="46433"/>
    <lineage>
        <taxon>Eukaryota</taxon>
        <taxon>Sar</taxon>
        <taxon>Rhizaria</taxon>
        <taxon>Retaria</taxon>
        <taxon>Foraminifera</taxon>
        <taxon>Monothalamids</taxon>
        <taxon>Reticulomyxidae</taxon>
        <taxon>Reticulomyxa</taxon>
    </lineage>
</organism>
<dbReference type="GO" id="GO:0003774">
    <property type="term" value="F:cytoskeletal motor activity"/>
    <property type="evidence" value="ECO:0007669"/>
    <property type="project" value="InterPro"/>
</dbReference>
<dbReference type="SUPFAM" id="SSF56112">
    <property type="entry name" value="Protein kinase-like (PK-like)"/>
    <property type="match status" value="1"/>
</dbReference>
<dbReference type="InterPro" id="IPR017892">
    <property type="entry name" value="Pkinase_C"/>
</dbReference>